<dbReference type="RefSeq" id="WP_114642409.1">
    <property type="nucleotide sequence ID" value="NZ_JAACIO010000014.1"/>
</dbReference>
<feature type="transmembrane region" description="Helical" evidence="1">
    <location>
        <begin position="523"/>
        <end position="546"/>
    </location>
</feature>
<dbReference type="Gene3D" id="3.30.2090.10">
    <property type="entry name" value="Multidrug efflux transporter AcrB TolC docking domain, DN and DC subdomains"/>
    <property type="match status" value="2"/>
</dbReference>
<dbReference type="InterPro" id="IPR027463">
    <property type="entry name" value="AcrB_DN_DC_subdom"/>
</dbReference>
<feature type="transmembrane region" description="Helical" evidence="1">
    <location>
        <begin position="383"/>
        <end position="408"/>
    </location>
</feature>
<evidence type="ECO:0000313" key="3">
    <source>
        <dbReference type="Proteomes" id="UP000263486"/>
    </source>
</evidence>
<sequence>MAISSIAIKRPVSVIMLMITMVGMGLLGLKNMPVDLMPNMNVPVVMIQTTWIGATPEDMDSLVTRKIEEVMPNIEGIKEMNSTSSENSSFVVLEFDYGTDTDKKVTDVQTELNNIRNDLPSDINTPIVKKIQPGGETVIAVTVSAEDLISAKSLAENRIKPRFQQILGVGNVGVYGGYEKEVKVEVDPNKIESYGMNIDDLYNIIGKSSSNIPAGTVEEGGKRYLIKVMTELKTIEEVQNIVISNEDGEVLYLKDVANVKLGNKDVESYNRMNGTPSISISVEKSTDGNSVSISDGVKEAIESLSQTLPSDVKLSVSYDTSIDISNSINNVKNSAIAGLILASIVLFIFLKDLRATIIIAMAIPLSIIGAFFFLNSIGVGLNIISLMGLSLGVGMLVDNGVVVLDNIYRHMTELKKPKFESARDGASEMLVPIIASTATTVAVFLPIVMTEGLAKEVFWGMSWAVTFSLLASLLVAMTFVPMISNKILKERVVEVQDGRFLILIKKKYVKLLSLTLRNKFKTLLIVIIMFFAIVIPGIQIVGGGFIPATDDNVYVVTGETPPGVTLDKVDSITRRVEKILEADKYTKNIETSVENDGFSINVKLDLRKDRDRSVFEITDIIREKLKGIPDVDLNVADGYAKGPDSGGRDISLDLTSDNARQLDSFANLVFEEMKNMPEIGDFKSSLTGGSPEARIVIDREKARYYGIRPADINKVIFYQVLGSNPIDLKTDLEEIEVNVMLPDEYRKSLSKLMTSKLKLDSGDIIQVSDVAHIQIAEGPAEKEKLNRVRKVTLSANLRGGNNSKTVEKLITEKIEKLGVPNTTSYRFGGDNQRTSEMMVQLKNSMFIAIFLIFVILASQFESLVLPFIIMGSVPLSIMGVYAGLIITGKEFNVMVMVGIIMLAGIVVNNALVLIDYIKLLIARGSNRRQAVLEAGRTRLRPILMTTLTTMLGMLPLALGIGQGSEMYQSMAIAVIFGLMISTLLTLVVIPVLYELVENGVDRVKAKFKK</sequence>
<feature type="transmembrane region" description="Helical" evidence="1">
    <location>
        <begin position="837"/>
        <end position="856"/>
    </location>
</feature>
<dbReference type="Pfam" id="PF00873">
    <property type="entry name" value="ACR_tran"/>
    <property type="match status" value="1"/>
</dbReference>
<dbReference type="InterPro" id="IPR001036">
    <property type="entry name" value="Acrflvin-R"/>
</dbReference>
<dbReference type="SUPFAM" id="SSF82866">
    <property type="entry name" value="Multidrug efflux transporter AcrB transmembrane domain"/>
    <property type="match status" value="2"/>
</dbReference>
<feature type="transmembrane region" description="Helical" evidence="1">
    <location>
        <begin position="334"/>
        <end position="350"/>
    </location>
</feature>
<dbReference type="PANTHER" id="PTHR32063:SF0">
    <property type="entry name" value="SWARMING MOTILITY PROTEIN SWRC"/>
    <property type="match status" value="1"/>
</dbReference>
<feature type="transmembrane region" description="Helical" evidence="1">
    <location>
        <begin position="863"/>
        <end position="887"/>
    </location>
</feature>
<dbReference type="PRINTS" id="PR00702">
    <property type="entry name" value="ACRIFLAVINRP"/>
</dbReference>
<comment type="caution">
    <text evidence="2">The sequence shown here is derived from an EMBL/GenBank/DDBJ whole genome shotgun (WGS) entry which is preliminary data.</text>
</comment>
<reference evidence="2 3" key="1">
    <citation type="submission" date="2018-08" db="EMBL/GenBank/DDBJ databases">
        <title>Draft genome sequence of Psychrilyobacter sp. strain SD5 isolated from Black Sea water.</title>
        <authorList>
            <person name="Yadav S."/>
            <person name="Villanueva L."/>
            <person name="Damste J.S.S."/>
        </authorList>
    </citation>
    <scope>NUCLEOTIDE SEQUENCE [LARGE SCALE GENOMIC DNA]</scope>
    <source>
        <strain evidence="2 3">SD5</strain>
    </source>
</reference>
<keyword evidence="1" id="KW-1133">Transmembrane helix</keyword>
<gene>
    <name evidence="2" type="ORF">DYH56_08425</name>
</gene>
<dbReference type="PANTHER" id="PTHR32063">
    <property type="match status" value="1"/>
</dbReference>
<dbReference type="Gene3D" id="1.20.1640.10">
    <property type="entry name" value="Multidrug efflux transporter AcrB transmembrane domain"/>
    <property type="match status" value="2"/>
</dbReference>
<feature type="transmembrane region" description="Helical" evidence="1">
    <location>
        <begin position="461"/>
        <end position="483"/>
    </location>
</feature>
<accession>A0ABX9KH53</accession>
<keyword evidence="1" id="KW-0472">Membrane</keyword>
<feature type="transmembrane region" description="Helical" evidence="1">
    <location>
        <begin position="893"/>
        <end position="921"/>
    </location>
</feature>
<evidence type="ECO:0000256" key="1">
    <source>
        <dbReference type="SAM" id="Phobius"/>
    </source>
</evidence>
<feature type="transmembrane region" description="Helical" evidence="1">
    <location>
        <begin position="942"/>
        <end position="960"/>
    </location>
</feature>
<proteinExistence type="predicted"/>
<dbReference type="EMBL" id="QUAJ01000013">
    <property type="protein sequence ID" value="REI41051.1"/>
    <property type="molecule type" value="Genomic_DNA"/>
</dbReference>
<organism evidence="2 3">
    <name type="scientific">Psychrilyobacter piezotolerans</name>
    <dbReference type="NCBI Taxonomy" id="2293438"/>
    <lineage>
        <taxon>Bacteria</taxon>
        <taxon>Fusobacteriati</taxon>
        <taxon>Fusobacteriota</taxon>
        <taxon>Fusobacteriia</taxon>
        <taxon>Fusobacteriales</taxon>
        <taxon>Fusobacteriaceae</taxon>
        <taxon>Psychrilyobacter</taxon>
    </lineage>
</organism>
<dbReference type="Gene3D" id="3.30.70.1320">
    <property type="entry name" value="Multidrug efflux transporter AcrB pore domain like"/>
    <property type="match status" value="1"/>
</dbReference>
<dbReference type="Gene3D" id="3.30.70.1430">
    <property type="entry name" value="Multidrug efflux transporter AcrB pore domain"/>
    <property type="match status" value="2"/>
</dbReference>
<name>A0ABX9KH53_9FUSO</name>
<feature type="transmembrane region" description="Helical" evidence="1">
    <location>
        <begin position="12"/>
        <end position="29"/>
    </location>
</feature>
<evidence type="ECO:0000313" key="2">
    <source>
        <dbReference type="EMBL" id="REI41051.1"/>
    </source>
</evidence>
<dbReference type="Proteomes" id="UP000263486">
    <property type="component" value="Unassembled WGS sequence"/>
</dbReference>
<feature type="transmembrane region" description="Helical" evidence="1">
    <location>
        <begin position="357"/>
        <end position="377"/>
    </location>
</feature>
<feature type="transmembrane region" description="Helical" evidence="1">
    <location>
        <begin position="429"/>
        <end position="449"/>
    </location>
</feature>
<dbReference type="SUPFAM" id="SSF82714">
    <property type="entry name" value="Multidrug efflux transporter AcrB TolC docking domain, DN and DC subdomains"/>
    <property type="match status" value="2"/>
</dbReference>
<dbReference type="SUPFAM" id="SSF82693">
    <property type="entry name" value="Multidrug efflux transporter AcrB pore domain, PN1, PN2, PC1 and PC2 subdomains"/>
    <property type="match status" value="3"/>
</dbReference>
<dbReference type="Gene3D" id="3.30.70.1440">
    <property type="entry name" value="Multidrug efflux transporter AcrB pore domain"/>
    <property type="match status" value="1"/>
</dbReference>
<protein>
    <submittedName>
        <fullName evidence="2">AcrB/AcrD/AcrF family protein</fullName>
    </submittedName>
</protein>
<keyword evidence="3" id="KW-1185">Reference proteome</keyword>
<keyword evidence="1" id="KW-0812">Transmembrane</keyword>
<feature type="transmembrane region" description="Helical" evidence="1">
    <location>
        <begin position="972"/>
        <end position="996"/>
    </location>
</feature>